<keyword evidence="12" id="KW-1185">Reference proteome</keyword>
<protein>
    <submittedName>
        <fullName evidence="11">Gag-pol polyprotein</fullName>
    </submittedName>
</protein>
<dbReference type="InterPro" id="IPR036397">
    <property type="entry name" value="RNaseH_sf"/>
</dbReference>
<sequence>MIVKMVKLHRELKNVWRCWVYLIKKKSNVFEVFKVYKAWVELDSRKKIKCLRTNNGDEYTSDEFDTFCKQEGIKRQFTTAYTHQQNGVAERMNRTLLERARVMLATASLENHSGQKQSIPHKSCVRDVQYPRNYKAGSKIQKMLVLGEPLTLQEALNNPDASSWKEARQEEIKALHKNKT</sequence>
<dbReference type="Gene3D" id="3.30.420.10">
    <property type="entry name" value="Ribonuclease H-like superfamily/Ribonuclease H"/>
    <property type="match status" value="1"/>
</dbReference>
<evidence type="ECO:0000259" key="10">
    <source>
        <dbReference type="PROSITE" id="PS50994"/>
    </source>
</evidence>
<evidence type="ECO:0000256" key="7">
    <source>
        <dbReference type="ARBA" id="ARBA00022918"/>
    </source>
</evidence>
<reference evidence="11" key="2">
    <citation type="submission" date="2022-01" db="EMBL/GenBank/DDBJ databases">
        <authorList>
            <person name="Yamashiro T."/>
            <person name="Shiraishi A."/>
            <person name="Satake H."/>
            <person name="Nakayama K."/>
        </authorList>
    </citation>
    <scope>NUCLEOTIDE SEQUENCE</scope>
</reference>
<evidence type="ECO:0000256" key="2">
    <source>
        <dbReference type="ARBA" id="ARBA00022723"/>
    </source>
</evidence>
<feature type="domain" description="Integrase catalytic" evidence="10">
    <location>
        <begin position="19"/>
        <end position="157"/>
    </location>
</feature>
<evidence type="ECO:0000313" key="11">
    <source>
        <dbReference type="EMBL" id="GJU09234.1"/>
    </source>
</evidence>
<dbReference type="PANTHER" id="PTHR42648">
    <property type="entry name" value="TRANSPOSASE, PUTATIVE-RELATED"/>
    <property type="match status" value="1"/>
</dbReference>
<keyword evidence="9" id="KW-0233">DNA recombination</keyword>
<keyword evidence="8" id="KW-0239">DNA-directed DNA polymerase</keyword>
<keyword evidence="4" id="KW-0378">Hydrolase</keyword>
<evidence type="ECO:0000256" key="1">
    <source>
        <dbReference type="ARBA" id="ARBA00022722"/>
    </source>
</evidence>
<dbReference type="InterPro" id="IPR012337">
    <property type="entry name" value="RNaseH-like_sf"/>
</dbReference>
<organism evidence="11 12">
    <name type="scientific">Tanacetum coccineum</name>
    <dbReference type="NCBI Taxonomy" id="301880"/>
    <lineage>
        <taxon>Eukaryota</taxon>
        <taxon>Viridiplantae</taxon>
        <taxon>Streptophyta</taxon>
        <taxon>Embryophyta</taxon>
        <taxon>Tracheophyta</taxon>
        <taxon>Spermatophyta</taxon>
        <taxon>Magnoliopsida</taxon>
        <taxon>eudicotyledons</taxon>
        <taxon>Gunneridae</taxon>
        <taxon>Pentapetalae</taxon>
        <taxon>asterids</taxon>
        <taxon>campanulids</taxon>
        <taxon>Asterales</taxon>
        <taxon>Asteraceae</taxon>
        <taxon>Asteroideae</taxon>
        <taxon>Anthemideae</taxon>
        <taxon>Anthemidinae</taxon>
        <taxon>Tanacetum</taxon>
    </lineage>
</organism>
<name>A0ABQ5J9M0_9ASTR</name>
<evidence type="ECO:0000256" key="3">
    <source>
        <dbReference type="ARBA" id="ARBA00022759"/>
    </source>
</evidence>
<dbReference type="SUPFAM" id="SSF53098">
    <property type="entry name" value="Ribonuclease H-like"/>
    <property type="match status" value="1"/>
</dbReference>
<keyword evidence="1" id="KW-0540">Nuclease</keyword>
<dbReference type="Proteomes" id="UP001151760">
    <property type="component" value="Unassembled WGS sequence"/>
</dbReference>
<reference evidence="11" key="1">
    <citation type="journal article" date="2022" name="Int. J. Mol. Sci.">
        <title>Draft Genome of Tanacetum Coccineum: Genomic Comparison of Closely Related Tanacetum-Family Plants.</title>
        <authorList>
            <person name="Yamashiro T."/>
            <person name="Shiraishi A."/>
            <person name="Nakayama K."/>
            <person name="Satake H."/>
        </authorList>
    </citation>
    <scope>NUCLEOTIDE SEQUENCE</scope>
</reference>
<keyword evidence="6" id="KW-0229">DNA integration</keyword>
<keyword evidence="8" id="KW-0548">Nucleotidyltransferase</keyword>
<evidence type="ECO:0000256" key="8">
    <source>
        <dbReference type="ARBA" id="ARBA00022932"/>
    </source>
</evidence>
<dbReference type="PANTHER" id="PTHR42648:SF11">
    <property type="entry name" value="TRANSPOSON TY4-P GAG-POL POLYPROTEIN"/>
    <property type="match status" value="1"/>
</dbReference>
<keyword evidence="8" id="KW-0808">Transferase</keyword>
<dbReference type="InterPro" id="IPR039537">
    <property type="entry name" value="Retrotran_Ty1/copia-like"/>
</dbReference>
<comment type="caution">
    <text evidence="11">The sequence shown here is derived from an EMBL/GenBank/DDBJ whole genome shotgun (WGS) entry which is preliminary data.</text>
</comment>
<evidence type="ECO:0000313" key="12">
    <source>
        <dbReference type="Proteomes" id="UP001151760"/>
    </source>
</evidence>
<evidence type="ECO:0000256" key="6">
    <source>
        <dbReference type="ARBA" id="ARBA00022908"/>
    </source>
</evidence>
<dbReference type="InterPro" id="IPR001584">
    <property type="entry name" value="Integrase_cat-core"/>
</dbReference>
<dbReference type="EMBL" id="BQNB010021709">
    <property type="protein sequence ID" value="GJU09234.1"/>
    <property type="molecule type" value="Genomic_DNA"/>
</dbReference>
<accession>A0ABQ5J9M0</accession>
<keyword evidence="7" id="KW-0695">RNA-directed DNA polymerase</keyword>
<dbReference type="PROSITE" id="PS50994">
    <property type="entry name" value="INTEGRASE"/>
    <property type="match status" value="1"/>
</dbReference>
<keyword evidence="2" id="KW-0479">Metal-binding</keyword>
<keyword evidence="3" id="KW-0255">Endonuclease</keyword>
<evidence type="ECO:0000256" key="9">
    <source>
        <dbReference type="ARBA" id="ARBA00023172"/>
    </source>
</evidence>
<keyword evidence="5" id="KW-0460">Magnesium</keyword>
<evidence type="ECO:0000256" key="5">
    <source>
        <dbReference type="ARBA" id="ARBA00022842"/>
    </source>
</evidence>
<evidence type="ECO:0000256" key="4">
    <source>
        <dbReference type="ARBA" id="ARBA00022801"/>
    </source>
</evidence>
<proteinExistence type="predicted"/>
<gene>
    <name evidence="11" type="ORF">Tco_1125664</name>
</gene>